<accession>A0A852T832</accession>
<dbReference type="PROSITE" id="PS51007">
    <property type="entry name" value="CYTC"/>
    <property type="match status" value="1"/>
</dbReference>
<dbReference type="PIRSF" id="PIRSF000025">
    <property type="entry name" value="Cytc_Bsub_c550"/>
    <property type="match status" value="1"/>
</dbReference>
<dbReference type="GO" id="GO:0005506">
    <property type="term" value="F:iron ion binding"/>
    <property type="evidence" value="ECO:0007669"/>
    <property type="project" value="InterPro"/>
</dbReference>
<dbReference type="PANTHER" id="PTHR37823">
    <property type="entry name" value="CYTOCHROME C-553-LIKE"/>
    <property type="match status" value="1"/>
</dbReference>
<evidence type="ECO:0000256" key="2">
    <source>
        <dbReference type="ARBA" id="ARBA00022617"/>
    </source>
</evidence>
<keyword evidence="9" id="KW-0732">Signal</keyword>
<feature type="chain" id="PRO_5039633757" evidence="9">
    <location>
        <begin position="22"/>
        <end position="117"/>
    </location>
</feature>
<dbReference type="Gene3D" id="1.10.760.10">
    <property type="entry name" value="Cytochrome c-like domain"/>
    <property type="match status" value="1"/>
</dbReference>
<evidence type="ECO:0000256" key="9">
    <source>
        <dbReference type="SAM" id="SignalP"/>
    </source>
</evidence>
<keyword evidence="4" id="KW-0249">Electron transport</keyword>
<evidence type="ECO:0000256" key="5">
    <source>
        <dbReference type="ARBA" id="ARBA00023004"/>
    </source>
</evidence>
<evidence type="ECO:0000256" key="1">
    <source>
        <dbReference type="ARBA" id="ARBA00022448"/>
    </source>
</evidence>
<evidence type="ECO:0000256" key="6">
    <source>
        <dbReference type="PIRSR" id="PIRSR000025-1"/>
    </source>
</evidence>
<evidence type="ECO:0000256" key="4">
    <source>
        <dbReference type="ARBA" id="ARBA00022982"/>
    </source>
</evidence>
<name>A0A852T832_9BACI</name>
<keyword evidence="5 7" id="KW-0408">Iron</keyword>
<proteinExistence type="predicted"/>
<feature type="signal peptide" evidence="9">
    <location>
        <begin position="1"/>
        <end position="21"/>
    </location>
</feature>
<reference evidence="12" key="2">
    <citation type="submission" date="2020-08" db="EMBL/GenBank/DDBJ databases">
        <title>The Agave Microbiome: Exploring the role of microbial communities in plant adaptations to desert environments.</title>
        <authorList>
            <person name="Partida-Martinez L.P."/>
        </authorList>
    </citation>
    <scope>NUCLEOTIDE SEQUENCE [LARGE SCALE GENOMIC DNA]</scope>
    <source>
        <strain evidence="12">AT2.8</strain>
    </source>
</reference>
<reference evidence="12" key="1">
    <citation type="submission" date="2020-07" db="EMBL/GenBank/DDBJ databases">
        <authorList>
            <person name="Partida-Martinez L."/>
            <person name="Huntemann M."/>
            <person name="Clum A."/>
            <person name="Wang J."/>
            <person name="Palaniappan K."/>
            <person name="Ritter S."/>
            <person name="Chen I.-M."/>
            <person name="Stamatis D."/>
            <person name="Reddy T."/>
            <person name="O'Malley R."/>
            <person name="Daum C."/>
            <person name="Shapiro N."/>
            <person name="Ivanova N."/>
            <person name="Kyrpides N."/>
            <person name="Woyke T."/>
        </authorList>
    </citation>
    <scope>NUCLEOTIDE SEQUENCE [LARGE SCALE GENOMIC DNA]</scope>
    <source>
        <strain evidence="12">AT2.8</strain>
    </source>
</reference>
<dbReference type="Pfam" id="PF13442">
    <property type="entry name" value="Cytochrome_CBB3"/>
    <property type="match status" value="1"/>
</dbReference>
<dbReference type="PROSITE" id="PS51257">
    <property type="entry name" value="PROKAR_LIPOPROTEIN"/>
    <property type="match status" value="1"/>
</dbReference>
<dbReference type="PANTHER" id="PTHR37823:SF3">
    <property type="entry name" value="CYTOCHROME C-551"/>
    <property type="match status" value="1"/>
</dbReference>
<keyword evidence="2 6" id="KW-0349">Heme</keyword>
<dbReference type="InterPro" id="IPR054782">
    <property type="entry name" value="Cytochro_C551"/>
</dbReference>
<comment type="PTM">
    <text evidence="6">Binds 1 heme c group covalently per subunit.</text>
</comment>
<feature type="binding site" description="axial binding residue" evidence="7">
    <location>
        <position position="96"/>
    </location>
    <ligand>
        <name>heme c</name>
        <dbReference type="ChEBI" id="CHEBI:61717"/>
    </ligand>
    <ligandPart>
        <name>Fe</name>
        <dbReference type="ChEBI" id="CHEBI:18248"/>
    </ligandPart>
</feature>
<keyword evidence="1" id="KW-0813">Transport</keyword>
<sequence length="117" mass="12015">MKKLLYGIVCIAFLGFLTACGGGDDDADQNTTPTKEQAGDEQTADAGDGDALFQQNCSSCHGGDLKSGGAPDLDKIGSKYSKDEIEEIIVNGKGGMPGGILSGEDADAVASWLAEKK</sequence>
<dbReference type="InterPro" id="IPR012218">
    <property type="entry name" value="Cyt_c_BACSU-c550-type"/>
</dbReference>
<dbReference type="NCBIfam" id="NF045774">
    <property type="entry name" value="cytochro_C551"/>
    <property type="match status" value="1"/>
</dbReference>
<evidence type="ECO:0000259" key="10">
    <source>
        <dbReference type="PROSITE" id="PS51007"/>
    </source>
</evidence>
<feature type="binding site" description="covalent" evidence="6">
    <location>
        <position position="57"/>
    </location>
    <ligand>
        <name>heme c</name>
        <dbReference type="ChEBI" id="CHEBI:61717"/>
    </ligand>
</feature>
<gene>
    <name evidence="11" type="ORF">F4694_000729</name>
</gene>
<dbReference type="SUPFAM" id="SSF46626">
    <property type="entry name" value="Cytochrome c"/>
    <property type="match status" value="1"/>
</dbReference>
<dbReference type="GO" id="GO:0020037">
    <property type="term" value="F:heme binding"/>
    <property type="evidence" value="ECO:0007669"/>
    <property type="project" value="InterPro"/>
</dbReference>
<evidence type="ECO:0000313" key="12">
    <source>
        <dbReference type="Proteomes" id="UP000548423"/>
    </source>
</evidence>
<dbReference type="GO" id="GO:0016020">
    <property type="term" value="C:membrane"/>
    <property type="evidence" value="ECO:0007669"/>
    <property type="project" value="InterPro"/>
</dbReference>
<dbReference type="Proteomes" id="UP000548423">
    <property type="component" value="Unassembled WGS sequence"/>
</dbReference>
<dbReference type="GO" id="GO:0009055">
    <property type="term" value="F:electron transfer activity"/>
    <property type="evidence" value="ECO:0007669"/>
    <property type="project" value="InterPro"/>
</dbReference>
<evidence type="ECO:0000256" key="7">
    <source>
        <dbReference type="PIRSR" id="PIRSR000025-2"/>
    </source>
</evidence>
<feature type="domain" description="Cytochrome c" evidence="10">
    <location>
        <begin position="44"/>
        <end position="117"/>
    </location>
</feature>
<feature type="binding site" description="covalent" evidence="6">
    <location>
        <position position="60"/>
    </location>
    <ligand>
        <name>heme c</name>
        <dbReference type="ChEBI" id="CHEBI:61717"/>
    </ligand>
</feature>
<dbReference type="InterPro" id="IPR036909">
    <property type="entry name" value="Cyt_c-like_dom_sf"/>
</dbReference>
<feature type="region of interest" description="Disordered" evidence="8">
    <location>
        <begin position="22"/>
        <end position="48"/>
    </location>
</feature>
<evidence type="ECO:0000256" key="3">
    <source>
        <dbReference type="ARBA" id="ARBA00022723"/>
    </source>
</evidence>
<dbReference type="AlphaFoldDB" id="A0A852T832"/>
<feature type="binding site" description="axial binding residue" evidence="7">
    <location>
        <position position="61"/>
    </location>
    <ligand>
        <name>heme c</name>
        <dbReference type="ChEBI" id="CHEBI:61717"/>
    </ligand>
    <ligandPart>
        <name>Fe</name>
        <dbReference type="ChEBI" id="CHEBI:18248"/>
    </ligandPart>
</feature>
<protein>
    <submittedName>
        <fullName evidence="11">Mono/diheme cytochrome c family protein</fullName>
    </submittedName>
</protein>
<dbReference type="InterPro" id="IPR009056">
    <property type="entry name" value="Cyt_c-like_dom"/>
</dbReference>
<organism evidence="11 12">
    <name type="scientific">Neobacillus niacini</name>
    <dbReference type="NCBI Taxonomy" id="86668"/>
    <lineage>
        <taxon>Bacteria</taxon>
        <taxon>Bacillati</taxon>
        <taxon>Bacillota</taxon>
        <taxon>Bacilli</taxon>
        <taxon>Bacillales</taxon>
        <taxon>Bacillaceae</taxon>
        <taxon>Neobacillus</taxon>
    </lineage>
</organism>
<evidence type="ECO:0000256" key="8">
    <source>
        <dbReference type="SAM" id="MobiDB-lite"/>
    </source>
</evidence>
<keyword evidence="3 7" id="KW-0479">Metal-binding</keyword>
<dbReference type="InterPro" id="IPR051811">
    <property type="entry name" value="Cytochrome_c550/c551-like"/>
</dbReference>
<dbReference type="EMBL" id="JACCBX010000002">
    <property type="protein sequence ID" value="NYE03985.1"/>
    <property type="molecule type" value="Genomic_DNA"/>
</dbReference>
<evidence type="ECO:0000313" key="11">
    <source>
        <dbReference type="EMBL" id="NYE03985.1"/>
    </source>
</evidence>
<comment type="caution">
    <text evidence="11">The sequence shown here is derived from an EMBL/GenBank/DDBJ whole genome shotgun (WGS) entry which is preliminary data.</text>
</comment>